<gene>
    <name evidence="2" type="ORF">GGR43_004077</name>
</gene>
<dbReference type="AlphaFoldDB" id="A0A7W6FRT3"/>
<evidence type="ECO:0000256" key="1">
    <source>
        <dbReference type="SAM" id="Phobius"/>
    </source>
</evidence>
<comment type="caution">
    <text evidence="2">The sequence shown here is derived from an EMBL/GenBank/DDBJ whole genome shotgun (WGS) entry which is preliminary data.</text>
</comment>
<proteinExistence type="predicted"/>
<keyword evidence="2" id="KW-0966">Cell projection</keyword>
<dbReference type="EMBL" id="JACIDT010000022">
    <property type="protein sequence ID" value="MBB3928333.1"/>
    <property type="molecule type" value="Genomic_DNA"/>
</dbReference>
<accession>A0A7W6FRT3</accession>
<sequence length="97" mass="10633">MIAALINYVRGSTGARIVLAGLAVALLVGLLIRWIDRAQDHAVTQATETGRAEQRADDQAEVLNKVEKAKDAQEAIRRDDDAARAQCVRYSRTPENC</sequence>
<dbReference type="Proteomes" id="UP000571950">
    <property type="component" value="Unassembled WGS sequence"/>
</dbReference>
<reference evidence="2 3" key="1">
    <citation type="submission" date="2020-08" db="EMBL/GenBank/DDBJ databases">
        <title>Genomic Encyclopedia of Type Strains, Phase IV (KMG-IV): sequencing the most valuable type-strain genomes for metagenomic binning, comparative biology and taxonomic classification.</title>
        <authorList>
            <person name="Goeker M."/>
        </authorList>
    </citation>
    <scope>NUCLEOTIDE SEQUENCE [LARGE SCALE GENOMIC DNA]</scope>
    <source>
        <strain evidence="2 3">DSM 26189</strain>
    </source>
</reference>
<evidence type="ECO:0000313" key="3">
    <source>
        <dbReference type="Proteomes" id="UP000571950"/>
    </source>
</evidence>
<name>A0A7W6FRT3_9SPHN</name>
<feature type="transmembrane region" description="Helical" evidence="1">
    <location>
        <begin position="17"/>
        <end position="35"/>
    </location>
</feature>
<evidence type="ECO:0000313" key="2">
    <source>
        <dbReference type="EMBL" id="MBB3928333.1"/>
    </source>
</evidence>
<protein>
    <submittedName>
        <fullName evidence="2">Flagellar biosynthesis/type III secretory pathway M-ring protein FliF/YscJ</fullName>
    </submittedName>
</protein>
<dbReference type="RefSeq" id="WP_188073614.1">
    <property type="nucleotide sequence ID" value="NZ_BSPS01000044.1"/>
</dbReference>
<keyword evidence="1" id="KW-0812">Transmembrane</keyword>
<organism evidence="2 3">
    <name type="scientific">Sphingobium jiangsuense</name>
    <dbReference type="NCBI Taxonomy" id="870476"/>
    <lineage>
        <taxon>Bacteria</taxon>
        <taxon>Pseudomonadati</taxon>
        <taxon>Pseudomonadota</taxon>
        <taxon>Alphaproteobacteria</taxon>
        <taxon>Sphingomonadales</taxon>
        <taxon>Sphingomonadaceae</taxon>
        <taxon>Sphingobium</taxon>
    </lineage>
</organism>
<keyword evidence="1" id="KW-0472">Membrane</keyword>
<keyword evidence="1" id="KW-1133">Transmembrane helix</keyword>
<keyword evidence="3" id="KW-1185">Reference proteome</keyword>
<keyword evidence="2" id="KW-0282">Flagellum</keyword>
<keyword evidence="2" id="KW-0969">Cilium</keyword>